<organism evidence="1 2">
    <name type="scientific">Caerostris darwini</name>
    <dbReference type="NCBI Taxonomy" id="1538125"/>
    <lineage>
        <taxon>Eukaryota</taxon>
        <taxon>Metazoa</taxon>
        <taxon>Ecdysozoa</taxon>
        <taxon>Arthropoda</taxon>
        <taxon>Chelicerata</taxon>
        <taxon>Arachnida</taxon>
        <taxon>Araneae</taxon>
        <taxon>Araneomorphae</taxon>
        <taxon>Entelegynae</taxon>
        <taxon>Araneoidea</taxon>
        <taxon>Araneidae</taxon>
        <taxon>Caerostris</taxon>
    </lineage>
</organism>
<sequence length="115" mass="12709">MPPIHRVPVAQPKWETTRAQHPQVPTVAASHLSPDTCPVVTLRVDLLLGTGQPTSYDNPYRLQGISHASYNYILAIKVSPRQKVDRLACSGDSCVPYRNGCSPGELLFCAVKWLR</sequence>
<gene>
    <name evidence="1" type="ORF">CDAR_303751</name>
</gene>
<name>A0AAV4T716_9ARAC</name>
<keyword evidence="2" id="KW-1185">Reference proteome</keyword>
<evidence type="ECO:0000313" key="2">
    <source>
        <dbReference type="Proteomes" id="UP001054837"/>
    </source>
</evidence>
<evidence type="ECO:0000313" key="1">
    <source>
        <dbReference type="EMBL" id="GIY41256.1"/>
    </source>
</evidence>
<dbReference type="AlphaFoldDB" id="A0AAV4T716"/>
<reference evidence="1 2" key="1">
    <citation type="submission" date="2021-06" db="EMBL/GenBank/DDBJ databases">
        <title>Caerostris darwini draft genome.</title>
        <authorList>
            <person name="Kono N."/>
            <person name="Arakawa K."/>
        </authorList>
    </citation>
    <scope>NUCLEOTIDE SEQUENCE [LARGE SCALE GENOMIC DNA]</scope>
</reference>
<protein>
    <submittedName>
        <fullName evidence="1">Uncharacterized protein</fullName>
    </submittedName>
</protein>
<dbReference type="EMBL" id="BPLQ01009040">
    <property type="protein sequence ID" value="GIY41256.1"/>
    <property type="molecule type" value="Genomic_DNA"/>
</dbReference>
<accession>A0AAV4T716</accession>
<proteinExistence type="predicted"/>
<dbReference type="Proteomes" id="UP001054837">
    <property type="component" value="Unassembled WGS sequence"/>
</dbReference>
<comment type="caution">
    <text evidence="1">The sequence shown here is derived from an EMBL/GenBank/DDBJ whole genome shotgun (WGS) entry which is preliminary data.</text>
</comment>